<accession>A0A8J7SMH0</accession>
<evidence type="ECO:0000256" key="8">
    <source>
        <dbReference type="SAM" id="Phobius"/>
    </source>
</evidence>
<comment type="subcellular location">
    <subcellularLocation>
        <location evidence="1">Cell membrane</location>
        <topology evidence="1">Single-pass membrane protein</topology>
    </subcellularLocation>
</comment>
<comment type="caution">
    <text evidence="10">The sequence shown here is derived from an EMBL/GenBank/DDBJ whole genome shotgun (WGS) entry which is preliminary data.</text>
</comment>
<name>A0A8J7SMH0_9PROT</name>
<gene>
    <name evidence="10" type="ORF">KAJ83_07970</name>
</gene>
<dbReference type="EMBL" id="JAGMWN010000003">
    <property type="protein sequence ID" value="MBP5856941.1"/>
    <property type="molecule type" value="Genomic_DNA"/>
</dbReference>
<organism evidence="10 11">
    <name type="scientific">Marivibrio halodurans</name>
    <dbReference type="NCBI Taxonomy" id="2039722"/>
    <lineage>
        <taxon>Bacteria</taxon>
        <taxon>Pseudomonadati</taxon>
        <taxon>Pseudomonadota</taxon>
        <taxon>Alphaproteobacteria</taxon>
        <taxon>Rhodospirillales</taxon>
        <taxon>Rhodospirillaceae</taxon>
        <taxon>Marivibrio</taxon>
    </lineage>
</organism>
<evidence type="ECO:0000259" key="9">
    <source>
        <dbReference type="PROSITE" id="PS51123"/>
    </source>
</evidence>
<evidence type="ECO:0000313" key="10">
    <source>
        <dbReference type="EMBL" id="MBP5856941.1"/>
    </source>
</evidence>
<evidence type="ECO:0000256" key="1">
    <source>
        <dbReference type="ARBA" id="ARBA00004162"/>
    </source>
</evidence>
<dbReference type="Pfam" id="PF00691">
    <property type="entry name" value="OmpA"/>
    <property type="match status" value="1"/>
</dbReference>
<dbReference type="InterPro" id="IPR036737">
    <property type="entry name" value="OmpA-like_sf"/>
</dbReference>
<keyword evidence="4 8" id="KW-0812">Transmembrane</keyword>
<dbReference type="AlphaFoldDB" id="A0A8J7SMH0"/>
<keyword evidence="11" id="KW-1185">Reference proteome</keyword>
<protein>
    <submittedName>
        <fullName evidence="10">OmpA family protein</fullName>
    </submittedName>
</protein>
<feature type="domain" description="OmpA-like" evidence="9">
    <location>
        <begin position="120"/>
        <end position="242"/>
    </location>
</feature>
<dbReference type="Gene3D" id="3.30.1330.60">
    <property type="entry name" value="OmpA-like domain"/>
    <property type="match status" value="1"/>
</dbReference>
<dbReference type="PROSITE" id="PS51123">
    <property type="entry name" value="OMPA_2"/>
    <property type="match status" value="1"/>
</dbReference>
<dbReference type="SUPFAM" id="SSF103088">
    <property type="entry name" value="OmpA-like"/>
    <property type="match status" value="1"/>
</dbReference>
<dbReference type="GO" id="GO:0005886">
    <property type="term" value="C:plasma membrane"/>
    <property type="evidence" value="ECO:0007669"/>
    <property type="project" value="UniProtKB-SubCell"/>
</dbReference>
<evidence type="ECO:0000313" key="11">
    <source>
        <dbReference type="Proteomes" id="UP000672602"/>
    </source>
</evidence>
<dbReference type="CDD" id="cd07185">
    <property type="entry name" value="OmpA_C-like"/>
    <property type="match status" value="1"/>
</dbReference>
<evidence type="ECO:0000256" key="3">
    <source>
        <dbReference type="ARBA" id="ARBA00022475"/>
    </source>
</evidence>
<reference evidence="10" key="1">
    <citation type="submission" date="2021-04" db="EMBL/GenBank/DDBJ databases">
        <authorList>
            <person name="Zhang D.-C."/>
        </authorList>
    </citation>
    <scope>NUCLEOTIDE SEQUENCE</scope>
    <source>
        <strain evidence="10">CGMCC 1.15697</strain>
    </source>
</reference>
<evidence type="ECO:0000256" key="2">
    <source>
        <dbReference type="ARBA" id="ARBA00008914"/>
    </source>
</evidence>
<evidence type="ECO:0000256" key="6">
    <source>
        <dbReference type="ARBA" id="ARBA00023136"/>
    </source>
</evidence>
<comment type="similarity">
    <text evidence="2">Belongs to the MotB family.</text>
</comment>
<evidence type="ECO:0000256" key="5">
    <source>
        <dbReference type="ARBA" id="ARBA00022989"/>
    </source>
</evidence>
<dbReference type="InterPro" id="IPR006665">
    <property type="entry name" value="OmpA-like"/>
</dbReference>
<dbReference type="Proteomes" id="UP000672602">
    <property type="component" value="Unassembled WGS sequence"/>
</dbReference>
<dbReference type="PANTHER" id="PTHR30329:SF21">
    <property type="entry name" value="LIPOPROTEIN YIAD-RELATED"/>
    <property type="match status" value="1"/>
</dbReference>
<sequence length="245" mass="26864">MHDDDFYDEITDEIAIPEEEVERPAAWLVSFGDVTALMLTFFVMLFSMSHIPSEKWDTVIALISTRINPVLDDQPKATNELNIASVSLVNALPTAYLNRIFAEKLARDPVLSTARVTELDGQVVISLPSESLFQAGLAALRPEASEAVFRLGGAMSQIGNRIDVQGHTDPDPPRAAGFESNWALSLARALNVSKALKSAGYPGRLTAVGLADSHYKHLDPNLPEERRFELSRRVDLVILPDADGQ</sequence>
<dbReference type="PANTHER" id="PTHR30329">
    <property type="entry name" value="STATOR ELEMENT OF FLAGELLAR MOTOR COMPLEX"/>
    <property type="match status" value="1"/>
</dbReference>
<keyword evidence="6 7" id="KW-0472">Membrane</keyword>
<evidence type="ECO:0000256" key="7">
    <source>
        <dbReference type="PROSITE-ProRule" id="PRU00473"/>
    </source>
</evidence>
<dbReference type="InterPro" id="IPR025713">
    <property type="entry name" value="MotB-like_N_dom"/>
</dbReference>
<dbReference type="InterPro" id="IPR050330">
    <property type="entry name" value="Bact_OuterMem_StrucFunc"/>
</dbReference>
<proteinExistence type="inferred from homology"/>
<dbReference type="RefSeq" id="WP_210681518.1">
    <property type="nucleotide sequence ID" value="NZ_JAGMWN010000003.1"/>
</dbReference>
<feature type="transmembrane region" description="Helical" evidence="8">
    <location>
        <begin position="25"/>
        <end position="46"/>
    </location>
</feature>
<evidence type="ECO:0000256" key="4">
    <source>
        <dbReference type="ARBA" id="ARBA00022692"/>
    </source>
</evidence>
<keyword evidence="5 8" id="KW-1133">Transmembrane helix</keyword>
<keyword evidence="3" id="KW-1003">Cell membrane</keyword>
<dbReference type="Pfam" id="PF13677">
    <property type="entry name" value="MotB_plug"/>
    <property type="match status" value="1"/>
</dbReference>